<dbReference type="PROSITE" id="PS52004">
    <property type="entry name" value="KS3_2"/>
    <property type="match status" value="1"/>
</dbReference>
<dbReference type="PROSITE" id="PS50075">
    <property type="entry name" value="CARRIER"/>
    <property type="match status" value="1"/>
</dbReference>
<dbReference type="GO" id="GO:0031177">
    <property type="term" value="F:phosphopantetheine binding"/>
    <property type="evidence" value="ECO:0007669"/>
    <property type="project" value="InterPro"/>
</dbReference>
<dbReference type="SMART" id="SM00823">
    <property type="entry name" value="PKS_PP"/>
    <property type="match status" value="1"/>
</dbReference>
<dbReference type="InterPro" id="IPR036291">
    <property type="entry name" value="NAD(P)-bd_dom_sf"/>
</dbReference>
<feature type="domain" description="Ketosynthase family 3 (KS3)" evidence="6">
    <location>
        <begin position="43"/>
        <end position="467"/>
    </location>
</feature>
<dbReference type="Pfam" id="PF02801">
    <property type="entry name" value="Ketoacyl-synt_C"/>
    <property type="match status" value="1"/>
</dbReference>
<evidence type="ECO:0000256" key="3">
    <source>
        <dbReference type="ARBA" id="ARBA00022679"/>
    </source>
</evidence>
<dbReference type="GO" id="GO:0071770">
    <property type="term" value="P:DIM/DIP cell wall layer assembly"/>
    <property type="evidence" value="ECO:0007669"/>
    <property type="project" value="TreeGrafter"/>
</dbReference>
<dbReference type="PANTHER" id="PTHR43775:SF37">
    <property type="entry name" value="SI:DKEY-61P9.11"/>
    <property type="match status" value="1"/>
</dbReference>
<evidence type="ECO:0000256" key="1">
    <source>
        <dbReference type="ARBA" id="ARBA00022450"/>
    </source>
</evidence>
<evidence type="ECO:0000256" key="4">
    <source>
        <dbReference type="SAM" id="MobiDB-lite"/>
    </source>
</evidence>
<dbReference type="InterPro" id="IPR036736">
    <property type="entry name" value="ACP-like_sf"/>
</dbReference>
<dbReference type="PANTHER" id="PTHR43775">
    <property type="entry name" value="FATTY ACID SYNTHASE"/>
    <property type="match status" value="1"/>
</dbReference>
<name>A0A4Y8PXC7_9BACL</name>
<sequence length="1438" mass="155063">MRTVYSQHPEVSGLDFQSIKLGGFSFGDNSDDDEEITLDEVAESDIAVIGIALDLPGADTPERFWRLLRDGYDGVGPLPEARKRDTDRYFAADGRDLAAISYGDAAYLERIDTFDHAFFKISPKEASLFDPNQRLFLQTAWRAIEDAGYGGSRLGGSRTGVYVGYGSDSDYKKMIARLEPEAVPMSMPGNVRPIIASRLSYLMDLKGPSLLVDTTCSSSLVAVHLACQAIRAGECEQALAGGIQVHILPVRELEVGIESSTARTRTFDDASDGTGTGEGSIAILLKPLHKAQEDRDPVYAVIKGSAVNQDGSSVGITAPNADAQEAVIVEAWKRAGVDPRTIGYMEAHGTGTRLGDPIEIEGMQKAFRRYTHVRQFCAVGSVKSNIGHLDNAAGIAGLVKAILSLKYKELFPTLHLSRPNRKIGFEDSPVYINDRLREWESAESHPRRCGVSSFGISGTNCHVVLEEAPPAKAADHAAGGTGGFSVAWGGRETPGMLGTASRPVLFTLSAKTEAALIRLVADYAHMLEEQDELDAADVSYTVNTGRGHYAHRLAIVAGRTWELAESLGAIRKNGLNRQLDAETYYYEAMEAQGEEELRRLGQLASEKLQAYLSGGREETSLLHELSQFYVKGAEIDWDKLYRHEKRRRLNLPAYPFEAQRCWLRLPELAAAQVPEDSGREPLFWKPRWLEQPLNATAGDGDANAAAGAAAGRCLIVGAAEGRAAALAAGLRDLGWSVTLAVKGSRFERLDEHRYSVSSEASRRRSAIEGGLSSGGADEGASREADEGKSRDFGESRGFVGSASGSRSADERSASVDTESEDDCAALLAALAADGGPALTRLVIVDEPEAQAGELAGTLPQEDAADLPEQLERELERTVYGAFRWLRALAASGWTHRIEVSLLTAYADEVTAEQPAVRPAAAALAGLGKALGWECRNVRVRCMDADDATGTEALLAELLSGSTEYKSAYRSGTRYVERIDLAEQPEAKAAVGDDDALRLQADGVYVITGGLGGIALVLAKQLAELAGERGLHLALVGRTPFPPREQWEALAAGNGADKRSRQAGALLALERLGARIGTYAADVADDAQMRELLGQLKARYGAVRGIVHAAGIAEGNLLARLSEAEFRRVMDVKARGAWLLDRLTRDEPVDFFVMCSSAITLVGGLGSGPYTAANAYLDGFAAQRGLRKPRTLAIDWPAWDNTGLSEGEAIEEQKELLRVLPAAAGARAFAAALQSRDSQLIAGRWNPESAALQLGELLPFRLSERAQRLLEADKQAGSGQRAVPALLADRSAATATTAALPQVKLKGKQDSAGYTVIEQFVAAAWRQVLGYEELDVHDSFFEIGGDSILITKVHALIEARYPGRMTIADLFTQHTIAKISAFIRELESPPDHKEQVASTAADADRYRSRLLELLGKLEQGELSVDETLSRYQQLEVAHG</sequence>
<dbReference type="CDD" id="cd08953">
    <property type="entry name" value="KR_2_SDR_x"/>
    <property type="match status" value="1"/>
</dbReference>
<keyword evidence="1" id="KW-0596">Phosphopantetheine</keyword>
<evidence type="ECO:0000259" key="6">
    <source>
        <dbReference type="PROSITE" id="PS52004"/>
    </source>
</evidence>
<organism evidence="7 8">
    <name type="scientific">Paenibacillus athensensis</name>
    <dbReference type="NCBI Taxonomy" id="1967502"/>
    <lineage>
        <taxon>Bacteria</taxon>
        <taxon>Bacillati</taxon>
        <taxon>Bacillota</taxon>
        <taxon>Bacilli</taxon>
        <taxon>Bacillales</taxon>
        <taxon>Paenibacillaceae</taxon>
        <taxon>Paenibacillus</taxon>
    </lineage>
</organism>
<dbReference type="SUPFAM" id="SSF51735">
    <property type="entry name" value="NAD(P)-binding Rossmann-fold domains"/>
    <property type="match status" value="2"/>
</dbReference>
<dbReference type="Pfam" id="PF00109">
    <property type="entry name" value="ketoacyl-synt"/>
    <property type="match status" value="1"/>
</dbReference>
<dbReference type="Pfam" id="PF22621">
    <property type="entry name" value="CurL-like_PKS_C"/>
    <property type="match status" value="1"/>
</dbReference>
<dbReference type="InterPro" id="IPR057326">
    <property type="entry name" value="KR_dom"/>
</dbReference>
<gene>
    <name evidence="7" type="ORF">B5M42_17625</name>
</gene>
<comment type="caution">
    <text evidence="7">The sequence shown here is derived from an EMBL/GenBank/DDBJ whole genome shotgun (WGS) entry which is preliminary data.</text>
</comment>
<proteinExistence type="predicted"/>
<feature type="domain" description="Carrier" evidence="5">
    <location>
        <begin position="1311"/>
        <end position="1386"/>
    </location>
</feature>
<evidence type="ECO:0000313" key="8">
    <source>
        <dbReference type="Proteomes" id="UP000298246"/>
    </source>
</evidence>
<dbReference type="OrthoDB" id="9765680at2"/>
<dbReference type="GO" id="GO:0004312">
    <property type="term" value="F:fatty acid synthase activity"/>
    <property type="evidence" value="ECO:0007669"/>
    <property type="project" value="TreeGrafter"/>
</dbReference>
<dbReference type="SUPFAM" id="SSF47336">
    <property type="entry name" value="ACP-like"/>
    <property type="match status" value="1"/>
</dbReference>
<dbReference type="Proteomes" id="UP000298246">
    <property type="component" value="Unassembled WGS sequence"/>
</dbReference>
<dbReference type="InterPro" id="IPR050091">
    <property type="entry name" value="PKS_NRPS_Biosynth_Enz"/>
</dbReference>
<dbReference type="SMART" id="SM00825">
    <property type="entry name" value="PKS_KS"/>
    <property type="match status" value="1"/>
</dbReference>
<dbReference type="InterPro" id="IPR014030">
    <property type="entry name" value="Ketoacyl_synth_N"/>
</dbReference>
<dbReference type="SUPFAM" id="SSF53901">
    <property type="entry name" value="Thiolase-like"/>
    <property type="match status" value="1"/>
</dbReference>
<dbReference type="EMBL" id="MYFO01000026">
    <property type="protein sequence ID" value="TFE85380.1"/>
    <property type="molecule type" value="Genomic_DNA"/>
</dbReference>
<protein>
    <submittedName>
        <fullName evidence="7">Uncharacterized protein</fullName>
    </submittedName>
</protein>
<dbReference type="Pfam" id="PF08659">
    <property type="entry name" value="KR"/>
    <property type="match status" value="1"/>
</dbReference>
<dbReference type="InterPro" id="IPR014031">
    <property type="entry name" value="Ketoacyl_synth_C"/>
</dbReference>
<dbReference type="InterPro" id="IPR016039">
    <property type="entry name" value="Thiolase-like"/>
</dbReference>
<dbReference type="CDD" id="cd00833">
    <property type="entry name" value="PKS"/>
    <property type="match status" value="1"/>
</dbReference>
<dbReference type="InterPro" id="IPR013968">
    <property type="entry name" value="PKS_KR"/>
</dbReference>
<keyword evidence="8" id="KW-1185">Reference proteome</keyword>
<dbReference type="SMART" id="SM00822">
    <property type="entry name" value="PKS_KR"/>
    <property type="match status" value="1"/>
</dbReference>
<dbReference type="Pfam" id="PF00550">
    <property type="entry name" value="PP-binding"/>
    <property type="match status" value="1"/>
</dbReference>
<dbReference type="InterPro" id="IPR020841">
    <property type="entry name" value="PKS_Beta-ketoAc_synthase_dom"/>
</dbReference>
<feature type="compositionally biased region" description="Basic and acidic residues" evidence="4">
    <location>
        <begin position="779"/>
        <end position="794"/>
    </location>
</feature>
<evidence type="ECO:0000256" key="2">
    <source>
        <dbReference type="ARBA" id="ARBA00022553"/>
    </source>
</evidence>
<dbReference type="Gene3D" id="1.10.1200.10">
    <property type="entry name" value="ACP-like"/>
    <property type="match status" value="1"/>
</dbReference>
<feature type="region of interest" description="Disordered" evidence="4">
    <location>
        <begin position="765"/>
        <end position="817"/>
    </location>
</feature>
<keyword evidence="2" id="KW-0597">Phosphoprotein</keyword>
<evidence type="ECO:0000259" key="5">
    <source>
        <dbReference type="PROSITE" id="PS50075"/>
    </source>
</evidence>
<reference evidence="7 8" key="1">
    <citation type="submission" date="2017-03" db="EMBL/GenBank/DDBJ databases">
        <title>Isolation of Levoglucosan Utilizing Bacteria.</title>
        <authorList>
            <person name="Arya A.S."/>
        </authorList>
    </citation>
    <scope>NUCLEOTIDE SEQUENCE [LARGE SCALE GENOMIC DNA]</scope>
    <source>
        <strain evidence="7 8">MEC069</strain>
    </source>
</reference>
<dbReference type="Gene3D" id="3.40.50.720">
    <property type="entry name" value="NAD(P)-binding Rossmann-like Domain"/>
    <property type="match status" value="1"/>
</dbReference>
<dbReference type="Gene3D" id="1.10.1240.100">
    <property type="match status" value="1"/>
</dbReference>
<dbReference type="GO" id="GO:0006633">
    <property type="term" value="P:fatty acid biosynthetic process"/>
    <property type="evidence" value="ECO:0007669"/>
    <property type="project" value="TreeGrafter"/>
</dbReference>
<dbReference type="GO" id="GO:0005737">
    <property type="term" value="C:cytoplasm"/>
    <property type="evidence" value="ECO:0007669"/>
    <property type="project" value="TreeGrafter"/>
</dbReference>
<dbReference type="InterPro" id="IPR009081">
    <property type="entry name" value="PP-bd_ACP"/>
</dbReference>
<keyword evidence="3" id="KW-0808">Transferase</keyword>
<dbReference type="GO" id="GO:0005886">
    <property type="term" value="C:plasma membrane"/>
    <property type="evidence" value="ECO:0007669"/>
    <property type="project" value="TreeGrafter"/>
</dbReference>
<dbReference type="Gene3D" id="3.40.47.10">
    <property type="match status" value="1"/>
</dbReference>
<evidence type="ECO:0000313" key="7">
    <source>
        <dbReference type="EMBL" id="TFE85380.1"/>
    </source>
</evidence>
<accession>A0A4Y8PXC7</accession>
<dbReference type="InterPro" id="IPR020806">
    <property type="entry name" value="PKS_PP-bd"/>
</dbReference>